<dbReference type="EMBL" id="CP001857">
    <property type="protein sequence ID" value="ADB58393.1"/>
    <property type="molecule type" value="Genomic_DNA"/>
</dbReference>
<dbReference type="PANTHER" id="PTHR23413">
    <property type="entry name" value="60S RIBOSOMAL PROTEIN L32 AND DNA-DIRECTED RNA POLYMERASE II, SUBUNIT N"/>
    <property type="match status" value="1"/>
</dbReference>
<accession>D2RE49</accession>
<dbReference type="InterPro" id="IPR001515">
    <property type="entry name" value="Ribosomal_eL32"/>
</dbReference>
<evidence type="ECO:0000256" key="4">
    <source>
        <dbReference type="ARBA" id="ARBA00035229"/>
    </source>
</evidence>
<keyword evidence="2 5" id="KW-0689">Ribosomal protein</keyword>
<dbReference type="OrthoDB" id="372100at2157"/>
<organism evidence="6 7">
    <name type="scientific">Archaeoglobus profundus (strain DSM 5631 / JCM 9629 / NBRC 100127 / Av18)</name>
    <dbReference type="NCBI Taxonomy" id="572546"/>
    <lineage>
        <taxon>Archaea</taxon>
        <taxon>Methanobacteriati</taxon>
        <taxon>Methanobacteriota</taxon>
        <taxon>Archaeoglobi</taxon>
        <taxon>Archaeoglobales</taxon>
        <taxon>Archaeoglobaceae</taxon>
        <taxon>Archaeoglobus</taxon>
    </lineage>
</organism>
<dbReference type="InterPro" id="IPR036351">
    <property type="entry name" value="Ribosomal_eL32_sf"/>
</dbReference>
<evidence type="ECO:0000313" key="6">
    <source>
        <dbReference type="EMBL" id="ADB58393.1"/>
    </source>
</evidence>
<keyword evidence="7" id="KW-1185">Reference proteome</keyword>
<dbReference type="InterPro" id="IPR023654">
    <property type="entry name" value="Ribosomal_eL32_arc"/>
</dbReference>
<dbReference type="GO" id="GO:0003735">
    <property type="term" value="F:structural constituent of ribosome"/>
    <property type="evidence" value="ECO:0007669"/>
    <property type="project" value="InterPro"/>
</dbReference>
<dbReference type="AlphaFoldDB" id="D2RE49"/>
<dbReference type="GO" id="GO:0006412">
    <property type="term" value="P:translation"/>
    <property type="evidence" value="ECO:0007669"/>
    <property type="project" value="UniProtKB-UniRule"/>
</dbReference>
<dbReference type="SUPFAM" id="SSF52042">
    <property type="entry name" value="Ribosomal protein L32e"/>
    <property type="match status" value="1"/>
</dbReference>
<dbReference type="Proteomes" id="UP000001901">
    <property type="component" value="Chromosome"/>
</dbReference>
<comment type="similarity">
    <text evidence="1 5">Belongs to the eukaryotic ribosomal protein eL32 family.</text>
</comment>
<gene>
    <name evidence="5" type="primary">rpl32e</name>
    <name evidence="6" type="ordered locus">Arcpr_1344</name>
</gene>
<dbReference type="GeneID" id="8740031"/>
<reference evidence="6 7" key="1">
    <citation type="journal article" date="2010" name="Stand. Genomic Sci.">
        <title>Complete genome sequence of Archaeoglobus profundus type strain (AV18).</title>
        <authorList>
            <person name="von Jan M."/>
            <person name="Lapidus A."/>
            <person name="Del Rio T.G."/>
            <person name="Copeland A."/>
            <person name="Tice H."/>
            <person name="Cheng J.F."/>
            <person name="Lucas S."/>
            <person name="Chen F."/>
            <person name="Nolan M."/>
            <person name="Goodwin L."/>
            <person name="Han C."/>
            <person name="Pitluck S."/>
            <person name="Liolios K."/>
            <person name="Ivanova N."/>
            <person name="Mavromatis K."/>
            <person name="Ovchinnikova G."/>
            <person name="Chertkov O."/>
            <person name="Pati A."/>
            <person name="Chen A."/>
            <person name="Palaniappan K."/>
            <person name="Land M."/>
            <person name="Hauser L."/>
            <person name="Chang Y.J."/>
            <person name="Jeffries C.D."/>
            <person name="Saunders E."/>
            <person name="Brettin T."/>
            <person name="Detter J.C."/>
            <person name="Chain P."/>
            <person name="Eichinger K."/>
            <person name="Huber H."/>
            <person name="Spring S."/>
            <person name="Rohde M."/>
            <person name="Goker M."/>
            <person name="Wirth R."/>
            <person name="Woyke T."/>
            <person name="Bristow J."/>
            <person name="Eisen J.A."/>
            <person name="Markowitz V."/>
            <person name="Hugenholtz P."/>
            <person name="Kyrpides N.C."/>
            <person name="Klenk H.P."/>
        </authorList>
    </citation>
    <scope>NUCLEOTIDE SEQUENCE [LARGE SCALE GENOMIC DNA]</scope>
    <source>
        <strain evidence="7">DSM 5631 / JCM 9629 / NBRC 100127 / Av18</strain>
    </source>
</reference>
<dbReference type="NCBIfam" id="NF006332">
    <property type="entry name" value="PRK08562.1"/>
    <property type="match status" value="1"/>
</dbReference>
<evidence type="ECO:0000256" key="2">
    <source>
        <dbReference type="ARBA" id="ARBA00022980"/>
    </source>
</evidence>
<dbReference type="PaxDb" id="572546-Arcpr_1344"/>
<keyword evidence="3 5" id="KW-0687">Ribonucleoprotein</keyword>
<sequence>MEEIKRLLKVRMRQKARKPDFRHPYAHTKLRLRDKGWRRPKGLHSKWRERYGGKWSGRILVNVGFGSPKAVRGLHPSGYEEVLVYNVKDLEKVDRERQAIRIASCVGMKKRLAIEEKAKELGIKVLNPMQR</sequence>
<dbReference type="HAMAP" id="MF_00810">
    <property type="entry name" value="Ribosomal_eL32"/>
    <property type="match status" value="1"/>
</dbReference>
<dbReference type="GO" id="GO:0022625">
    <property type="term" value="C:cytosolic large ribosomal subunit"/>
    <property type="evidence" value="ECO:0007669"/>
    <property type="project" value="TreeGrafter"/>
</dbReference>
<protein>
    <recommendedName>
        <fullName evidence="4 5">Large ribosomal subunit protein eL32</fullName>
    </recommendedName>
</protein>
<dbReference type="PANTHER" id="PTHR23413:SF1">
    <property type="entry name" value="RIBOSOMAL PROTEIN L32"/>
    <property type="match status" value="1"/>
</dbReference>
<evidence type="ECO:0000256" key="1">
    <source>
        <dbReference type="ARBA" id="ARBA00008431"/>
    </source>
</evidence>
<dbReference type="SMART" id="SM01393">
    <property type="entry name" value="Ribosomal_L32e"/>
    <property type="match status" value="1"/>
</dbReference>
<dbReference type="Pfam" id="PF01655">
    <property type="entry name" value="Ribosomal_L32e"/>
    <property type="match status" value="1"/>
</dbReference>
<dbReference type="HOGENOM" id="CLU_071479_3_1_2"/>
<evidence type="ECO:0000256" key="3">
    <source>
        <dbReference type="ARBA" id="ARBA00023274"/>
    </source>
</evidence>
<dbReference type="STRING" id="572546.Arcpr_1344"/>
<evidence type="ECO:0000313" key="7">
    <source>
        <dbReference type="Proteomes" id="UP000001901"/>
    </source>
</evidence>
<dbReference type="RefSeq" id="WP_012940729.1">
    <property type="nucleotide sequence ID" value="NC_013741.1"/>
</dbReference>
<dbReference type="KEGG" id="apo:Arcpr_1344"/>
<dbReference type="eggNOG" id="arCOG00781">
    <property type="taxonomic scope" value="Archaea"/>
</dbReference>
<evidence type="ECO:0000256" key="5">
    <source>
        <dbReference type="HAMAP-Rule" id="MF_00810"/>
    </source>
</evidence>
<name>D2RE49_ARCPA</name>
<dbReference type="CDD" id="cd00513">
    <property type="entry name" value="Ribosomal_L32_L32e"/>
    <property type="match status" value="1"/>
</dbReference>
<proteinExistence type="inferred from homology"/>